<dbReference type="Gene3D" id="3.40.720.10">
    <property type="entry name" value="Alkaline Phosphatase, subunit A"/>
    <property type="match status" value="1"/>
</dbReference>
<accession>A0A517MDV9</accession>
<dbReference type="KEGG" id="rml:FF011L_17220"/>
<evidence type="ECO:0008006" key="3">
    <source>
        <dbReference type="Google" id="ProtNLM"/>
    </source>
</evidence>
<dbReference type="EMBL" id="CP036262">
    <property type="protein sequence ID" value="QDS92967.1"/>
    <property type="molecule type" value="Genomic_DNA"/>
</dbReference>
<organism evidence="1 2">
    <name type="scientific">Roseimaritima multifibrata</name>
    <dbReference type="NCBI Taxonomy" id="1930274"/>
    <lineage>
        <taxon>Bacteria</taxon>
        <taxon>Pseudomonadati</taxon>
        <taxon>Planctomycetota</taxon>
        <taxon>Planctomycetia</taxon>
        <taxon>Pirellulales</taxon>
        <taxon>Pirellulaceae</taxon>
        <taxon>Roseimaritima</taxon>
    </lineage>
</organism>
<dbReference type="Pfam" id="PF07394">
    <property type="entry name" value="DUF1501"/>
    <property type="match status" value="1"/>
</dbReference>
<dbReference type="PANTHER" id="PTHR43737:SF1">
    <property type="entry name" value="DUF1501 DOMAIN-CONTAINING PROTEIN"/>
    <property type="match status" value="1"/>
</dbReference>
<dbReference type="InterPro" id="IPR010869">
    <property type="entry name" value="DUF1501"/>
</dbReference>
<dbReference type="AlphaFoldDB" id="A0A517MDV9"/>
<evidence type="ECO:0000313" key="1">
    <source>
        <dbReference type="EMBL" id="QDS92967.1"/>
    </source>
</evidence>
<dbReference type="InterPro" id="IPR006311">
    <property type="entry name" value="TAT_signal"/>
</dbReference>
<sequence length="428" mass="46326">MHRPSNLPWATPAGMTRRHFAKHMAGASMMAGTAALMGNSINVHAEEMRKNQKSAILLWMGGGPSTIDMWDMKPGTATGGPFNPISTSGDMQICEHMPETAKQMHNLSVVRSMSTREADHNRGRYYMHTGYVPNPNIEHPGYGSVLAHELYGQRDGLAIPPFVSIGGASTGPGFLGMAWAPFSVTSNGQIRNLKMQLEERRLLQRMAALDVIESGFIGRTRASAATEHQKVLKKTLDLMTSEQMKAFKVDEEPEAMKEMYGTNRFGQGCLLARRLVEASVPFIEVDLGGWDNHAGIFPTLADTKLPQMDKAMGALTADLEQRGLLENTAIIWMGEFGRTPRINAGAGRDHFARAWSCVVGGGGLKGGLAVGETSSDGSTVESEPFSSEDLMATVCRGLGISLETTYTSKNGRPMKIAGGGKLIRELIV</sequence>
<protein>
    <recommendedName>
        <fullName evidence="3">Sulfatase</fullName>
    </recommendedName>
</protein>
<reference evidence="1 2" key="1">
    <citation type="submission" date="2019-02" db="EMBL/GenBank/DDBJ databases">
        <title>Deep-cultivation of Planctomycetes and their phenomic and genomic characterization uncovers novel biology.</title>
        <authorList>
            <person name="Wiegand S."/>
            <person name="Jogler M."/>
            <person name="Boedeker C."/>
            <person name="Pinto D."/>
            <person name="Vollmers J."/>
            <person name="Rivas-Marin E."/>
            <person name="Kohn T."/>
            <person name="Peeters S.H."/>
            <person name="Heuer A."/>
            <person name="Rast P."/>
            <person name="Oberbeckmann S."/>
            <person name="Bunk B."/>
            <person name="Jeske O."/>
            <person name="Meyerdierks A."/>
            <person name="Storesund J.E."/>
            <person name="Kallscheuer N."/>
            <person name="Luecker S."/>
            <person name="Lage O.M."/>
            <person name="Pohl T."/>
            <person name="Merkel B.J."/>
            <person name="Hornburger P."/>
            <person name="Mueller R.-W."/>
            <person name="Bruemmer F."/>
            <person name="Labrenz M."/>
            <person name="Spormann A.M."/>
            <person name="Op den Camp H."/>
            <person name="Overmann J."/>
            <person name="Amann R."/>
            <person name="Jetten M.S.M."/>
            <person name="Mascher T."/>
            <person name="Medema M.H."/>
            <person name="Devos D.P."/>
            <person name="Kaster A.-K."/>
            <person name="Ovreas L."/>
            <person name="Rohde M."/>
            <person name="Galperin M.Y."/>
            <person name="Jogler C."/>
        </authorList>
    </citation>
    <scope>NUCLEOTIDE SEQUENCE [LARGE SCALE GENOMIC DNA]</scope>
    <source>
        <strain evidence="1 2">FF011L</strain>
    </source>
</reference>
<gene>
    <name evidence="1" type="ORF">FF011L_17220</name>
</gene>
<dbReference type="InterPro" id="IPR017850">
    <property type="entry name" value="Alkaline_phosphatase_core_sf"/>
</dbReference>
<evidence type="ECO:0000313" key="2">
    <source>
        <dbReference type="Proteomes" id="UP000320672"/>
    </source>
</evidence>
<proteinExistence type="predicted"/>
<dbReference type="PANTHER" id="PTHR43737">
    <property type="entry name" value="BLL7424 PROTEIN"/>
    <property type="match status" value="1"/>
</dbReference>
<keyword evidence="2" id="KW-1185">Reference proteome</keyword>
<dbReference type="SUPFAM" id="SSF53649">
    <property type="entry name" value="Alkaline phosphatase-like"/>
    <property type="match status" value="1"/>
</dbReference>
<dbReference type="PROSITE" id="PS51318">
    <property type="entry name" value="TAT"/>
    <property type="match status" value="1"/>
</dbReference>
<dbReference type="Proteomes" id="UP000320672">
    <property type="component" value="Chromosome"/>
</dbReference>
<name>A0A517MDV9_9BACT</name>